<sequence length="129" mass="14801">MFQLPLEILSNLASIILVIVLVISYLKQKKRIEVIKKLDSLKTENSLTPEDINYIDENINEFKEKSEKADNLVKILNPIFILAVGILFIYLPVSDAMIHLNVIIVAIIYVQLDKINKRNTLALLKELKK</sequence>
<feature type="transmembrane region" description="Helical" evidence="1">
    <location>
        <begin position="96"/>
        <end position="112"/>
    </location>
</feature>
<dbReference type="KEGG" id="aell:AELL_2782"/>
<gene>
    <name evidence="2" type="ORF">AELL_2782</name>
    <name evidence="3" type="ORF">CP962_00075</name>
</gene>
<dbReference type="EMBL" id="NXIG01000001">
    <property type="protein sequence ID" value="RXI32836.1"/>
    <property type="molecule type" value="Genomic_DNA"/>
</dbReference>
<feature type="transmembrane region" description="Helical" evidence="1">
    <location>
        <begin position="72"/>
        <end position="90"/>
    </location>
</feature>
<dbReference type="OrthoDB" id="5365783at2"/>
<keyword evidence="1" id="KW-1133">Transmembrane helix</keyword>
<organism evidence="3 5">
    <name type="scientific">Arcobacter ellisii</name>
    <dbReference type="NCBI Taxonomy" id="913109"/>
    <lineage>
        <taxon>Bacteria</taxon>
        <taxon>Pseudomonadati</taxon>
        <taxon>Campylobacterota</taxon>
        <taxon>Epsilonproteobacteria</taxon>
        <taxon>Campylobacterales</taxon>
        <taxon>Arcobacteraceae</taxon>
        <taxon>Arcobacter</taxon>
    </lineage>
</organism>
<dbReference type="Proteomes" id="UP000262582">
    <property type="component" value="Chromosome"/>
</dbReference>
<name>A0A347UC03_9BACT</name>
<dbReference type="RefSeq" id="WP_118918516.1">
    <property type="nucleotide sequence ID" value="NZ_CP032097.1"/>
</dbReference>
<keyword evidence="1" id="KW-0472">Membrane</keyword>
<evidence type="ECO:0000313" key="2">
    <source>
        <dbReference type="EMBL" id="AXX96381.1"/>
    </source>
</evidence>
<protein>
    <submittedName>
        <fullName evidence="2">Membrane protein</fullName>
    </submittedName>
</protein>
<evidence type="ECO:0000313" key="5">
    <source>
        <dbReference type="Proteomes" id="UP000290588"/>
    </source>
</evidence>
<evidence type="ECO:0000256" key="1">
    <source>
        <dbReference type="SAM" id="Phobius"/>
    </source>
</evidence>
<accession>A0A347UC03</accession>
<dbReference type="Proteomes" id="UP000290588">
    <property type="component" value="Unassembled WGS sequence"/>
</dbReference>
<reference evidence="2 4" key="2">
    <citation type="submission" date="2018-08" db="EMBL/GenBank/DDBJ databases">
        <title>Complete genome of the Arcobacter ellisii type strain LMG 26155.</title>
        <authorList>
            <person name="Miller W.G."/>
            <person name="Yee E."/>
            <person name="Bono J.L."/>
        </authorList>
    </citation>
    <scope>NUCLEOTIDE SEQUENCE [LARGE SCALE GENOMIC DNA]</scope>
    <source>
        <strain evidence="2 4">LMG 26155</strain>
    </source>
</reference>
<dbReference type="EMBL" id="CP032097">
    <property type="protein sequence ID" value="AXX96381.1"/>
    <property type="molecule type" value="Genomic_DNA"/>
</dbReference>
<proteinExistence type="predicted"/>
<keyword evidence="1" id="KW-0812">Transmembrane</keyword>
<dbReference type="AlphaFoldDB" id="A0A347UC03"/>
<feature type="transmembrane region" description="Helical" evidence="1">
    <location>
        <begin position="6"/>
        <end position="26"/>
    </location>
</feature>
<keyword evidence="4" id="KW-1185">Reference proteome</keyword>
<evidence type="ECO:0000313" key="4">
    <source>
        <dbReference type="Proteomes" id="UP000262582"/>
    </source>
</evidence>
<reference evidence="3 5" key="1">
    <citation type="submission" date="2017-09" db="EMBL/GenBank/DDBJ databases">
        <title>Genomics of the genus Arcobacter.</title>
        <authorList>
            <person name="Perez-Cataluna A."/>
            <person name="Figueras M.J."/>
            <person name="Salas-Masso N."/>
        </authorList>
    </citation>
    <scope>NUCLEOTIDE SEQUENCE [LARGE SCALE GENOMIC DNA]</scope>
    <source>
        <strain evidence="3 5">CECT 7837</strain>
    </source>
</reference>
<evidence type="ECO:0000313" key="3">
    <source>
        <dbReference type="EMBL" id="RXI32836.1"/>
    </source>
</evidence>